<evidence type="ECO:0000313" key="2">
    <source>
        <dbReference type="Proteomes" id="UP001325680"/>
    </source>
</evidence>
<evidence type="ECO:0000313" key="1">
    <source>
        <dbReference type="EMBL" id="WQD40254.1"/>
    </source>
</evidence>
<name>A0ABZ0WBD5_9BACT</name>
<proteinExistence type="predicted"/>
<protein>
    <submittedName>
        <fullName evidence="1">Uncharacterized protein</fullName>
    </submittedName>
</protein>
<organism evidence="1 2">
    <name type="scientific">Niabella yanshanensis</name>
    <dbReference type="NCBI Taxonomy" id="577386"/>
    <lineage>
        <taxon>Bacteria</taxon>
        <taxon>Pseudomonadati</taxon>
        <taxon>Bacteroidota</taxon>
        <taxon>Chitinophagia</taxon>
        <taxon>Chitinophagales</taxon>
        <taxon>Chitinophagaceae</taxon>
        <taxon>Niabella</taxon>
    </lineage>
</organism>
<gene>
    <name evidence="1" type="ORF">U0035_08870</name>
</gene>
<keyword evidence="2" id="KW-1185">Reference proteome</keyword>
<dbReference type="RefSeq" id="WP_114789635.1">
    <property type="nucleotide sequence ID" value="NZ_CP139960.1"/>
</dbReference>
<dbReference type="EMBL" id="CP139960">
    <property type="protein sequence ID" value="WQD40254.1"/>
    <property type="molecule type" value="Genomic_DNA"/>
</dbReference>
<reference evidence="1 2" key="1">
    <citation type="submission" date="2023-12" db="EMBL/GenBank/DDBJ databases">
        <title>Genome sequencing and assembly of bacterial species from a model synthetic community.</title>
        <authorList>
            <person name="Hogle S.L."/>
        </authorList>
    </citation>
    <scope>NUCLEOTIDE SEQUENCE [LARGE SCALE GENOMIC DNA]</scope>
    <source>
        <strain evidence="1 2">HAMBI_3031</strain>
    </source>
</reference>
<sequence length="79" mass="9033">MLEPISIDLNKADLKKDLSAMEKDQKMIDLPIFRSLKVQVEQRISDYPEVIIEDIKFQEGMHPEQSGIVTAVVSFKSNN</sequence>
<dbReference type="Proteomes" id="UP001325680">
    <property type="component" value="Chromosome"/>
</dbReference>
<accession>A0ABZ0WBD5</accession>